<gene>
    <name evidence="2" type="ORF">FSP39_000650</name>
</gene>
<dbReference type="Proteomes" id="UP001186944">
    <property type="component" value="Unassembled WGS sequence"/>
</dbReference>
<feature type="non-terminal residue" evidence="2">
    <location>
        <position position="1"/>
    </location>
</feature>
<accession>A0AA89C698</accession>
<feature type="compositionally biased region" description="Basic and acidic residues" evidence="1">
    <location>
        <begin position="191"/>
        <end position="209"/>
    </location>
</feature>
<feature type="compositionally biased region" description="Basic and acidic residues" evidence="1">
    <location>
        <begin position="293"/>
        <end position="309"/>
    </location>
</feature>
<feature type="compositionally biased region" description="Low complexity" evidence="1">
    <location>
        <begin position="327"/>
        <end position="349"/>
    </location>
</feature>
<evidence type="ECO:0000313" key="2">
    <source>
        <dbReference type="EMBL" id="KAK3108070.1"/>
    </source>
</evidence>
<feature type="region of interest" description="Disordered" evidence="1">
    <location>
        <begin position="274"/>
        <end position="314"/>
    </location>
</feature>
<keyword evidence="3" id="KW-1185">Reference proteome</keyword>
<dbReference type="EMBL" id="VSWD01000001">
    <property type="protein sequence ID" value="KAK3108070.1"/>
    <property type="molecule type" value="Genomic_DNA"/>
</dbReference>
<feature type="region of interest" description="Disordered" evidence="1">
    <location>
        <begin position="131"/>
        <end position="162"/>
    </location>
</feature>
<reference evidence="2" key="1">
    <citation type="submission" date="2019-08" db="EMBL/GenBank/DDBJ databases">
        <title>The improved chromosome-level genome for the pearl oyster Pinctada fucata martensii using PacBio sequencing and Hi-C.</title>
        <authorList>
            <person name="Zheng Z."/>
        </authorList>
    </citation>
    <scope>NUCLEOTIDE SEQUENCE</scope>
    <source>
        <strain evidence="2">ZZ-2019</strain>
        <tissue evidence="2">Adductor muscle</tissue>
    </source>
</reference>
<feature type="compositionally biased region" description="Polar residues" evidence="1">
    <location>
        <begin position="395"/>
        <end position="419"/>
    </location>
</feature>
<feature type="region of interest" description="Disordered" evidence="1">
    <location>
        <begin position="327"/>
        <end position="420"/>
    </location>
</feature>
<comment type="caution">
    <text evidence="2">The sequence shown here is derived from an EMBL/GenBank/DDBJ whole genome shotgun (WGS) entry which is preliminary data.</text>
</comment>
<evidence type="ECO:0000256" key="1">
    <source>
        <dbReference type="SAM" id="MobiDB-lite"/>
    </source>
</evidence>
<feature type="compositionally biased region" description="Low complexity" evidence="1">
    <location>
        <begin position="235"/>
        <end position="253"/>
    </location>
</feature>
<feature type="compositionally biased region" description="Low complexity" evidence="1">
    <location>
        <begin position="359"/>
        <end position="382"/>
    </location>
</feature>
<feature type="compositionally biased region" description="Basic and acidic residues" evidence="1">
    <location>
        <begin position="131"/>
        <end position="141"/>
    </location>
</feature>
<sequence length="459" mass="48761">LYKCYEDPIGPERTVRVCPVNDYKNHDYNPAMTEFKGDKVMYMDRRFETYMYKGSVHYTLTNRNFYPYSMLNKYEHQKDVNGNVTKEPTVTSLKEVNLHENTKNDQNAALVATAVVPVENKDNTQIMADSSWDKEELKYEEPATPLPVREETPKQTMSASHGVQAEDRLTPVNTVVAAGAIATVANTSDNKKDEIVESDKNEPKSDVQETSKTSNNKTNEPVYVAPVAAAAVVAPASTKTASPKPSHSGSASSVRSNKSIAGVPGSIALAGAVIASDMQPKSNPPPPQNNSLKDTKDEQKPPSENKEKVPSPVPVVPLVAAAVVGANASTTAPKQPTPAPKQEASQPSPAKSPSPSPPAAMAAPVAATAAAAAAASQSAGPEATKKPTPEVPVQEQKNPVMETSNPQNAAKPNSPSKTNLPPEVIATIEAYDAAHDGNEVQKSFSPIVIKLKSGPGTIN</sequence>
<name>A0AA89C698_PINIB</name>
<protein>
    <submittedName>
        <fullName evidence="2">Uncharacterized protein</fullName>
    </submittedName>
</protein>
<proteinExistence type="predicted"/>
<feature type="region of interest" description="Disordered" evidence="1">
    <location>
        <begin position="235"/>
        <end position="261"/>
    </location>
</feature>
<feature type="compositionally biased region" description="Polar residues" evidence="1">
    <location>
        <begin position="210"/>
        <end position="219"/>
    </location>
</feature>
<dbReference type="AlphaFoldDB" id="A0AA89C698"/>
<organism evidence="2 3">
    <name type="scientific">Pinctada imbricata</name>
    <name type="common">Atlantic pearl-oyster</name>
    <name type="synonym">Pinctada martensii</name>
    <dbReference type="NCBI Taxonomy" id="66713"/>
    <lineage>
        <taxon>Eukaryota</taxon>
        <taxon>Metazoa</taxon>
        <taxon>Spiralia</taxon>
        <taxon>Lophotrochozoa</taxon>
        <taxon>Mollusca</taxon>
        <taxon>Bivalvia</taxon>
        <taxon>Autobranchia</taxon>
        <taxon>Pteriomorphia</taxon>
        <taxon>Pterioida</taxon>
        <taxon>Pterioidea</taxon>
        <taxon>Pteriidae</taxon>
        <taxon>Pinctada</taxon>
    </lineage>
</organism>
<evidence type="ECO:0000313" key="3">
    <source>
        <dbReference type="Proteomes" id="UP001186944"/>
    </source>
</evidence>
<feature type="region of interest" description="Disordered" evidence="1">
    <location>
        <begin position="191"/>
        <end position="221"/>
    </location>
</feature>